<reference evidence="2 3" key="1">
    <citation type="submission" date="2016-09" db="EMBL/GenBank/DDBJ databases">
        <title>Metabolic pathway, cell adaptation mechanisms and a novel monoxygenase revealed through proteogenomic-transcription analysis of a Sphingomonas haloaromaticamans strain degrading the fungicide ortho-phenylphenol.</title>
        <authorList>
            <person name="Perruchon C."/>
            <person name="Papadopoulou E.S."/>
            <person name="Rousidou C."/>
            <person name="Vasileiadis S."/>
            <person name="Tanou G."/>
            <person name="Amoutzias G."/>
            <person name="Molassiotis A."/>
            <person name="Karpouzas D.G."/>
        </authorList>
    </citation>
    <scope>NUCLEOTIDE SEQUENCE [LARGE SCALE GENOMIC DNA]</scope>
    <source>
        <strain evidence="2 3">P3</strain>
    </source>
</reference>
<evidence type="ECO:0000313" key="3">
    <source>
        <dbReference type="Proteomes" id="UP000179467"/>
    </source>
</evidence>
<accession>A0A1S1HH51</accession>
<comment type="caution">
    <text evidence="2">The sequence shown here is derived from an EMBL/GenBank/DDBJ whole genome shotgun (WGS) entry which is preliminary data.</text>
</comment>
<sequence length="81" mass="8800">MPSPRSVRSPRDRRYTVAPEYCGLAGRCFVARFCGDWLGRSATHTGAAGIARAHAALERARRSLAQAQAELDLAVSRGRES</sequence>
<keyword evidence="3" id="KW-1185">Reference proteome</keyword>
<evidence type="ECO:0000256" key="1">
    <source>
        <dbReference type="SAM" id="Coils"/>
    </source>
</evidence>
<dbReference type="Proteomes" id="UP000179467">
    <property type="component" value="Unassembled WGS sequence"/>
</dbReference>
<evidence type="ECO:0000313" key="2">
    <source>
        <dbReference type="EMBL" id="OHT21619.1"/>
    </source>
</evidence>
<gene>
    <name evidence="2" type="ORF">BHE75_03630</name>
</gene>
<proteinExistence type="predicted"/>
<protein>
    <submittedName>
        <fullName evidence="2">Uncharacterized protein</fullName>
    </submittedName>
</protein>
<name>A0A1S1HH51_9SPHN</name>
<organism evidence="2 3">
    <name type="scientific">Edaphosphingomonas haloaromaticamans</name>
    <dbReference type="NCBI Taxonomy" id="653954"/>
    <lineage>
        <taxon>Bacteria</taxon>
        <taxon>Pseudomonadati</taxon>
        <taxon>Pseudomonadota</taxon>
        <taxon>Alphaproteobacteria</taxon>
        <taxon>Sphingomonadales</taxon>
        <taxon>Rhizorhabdaceae</taxon>
        <taxon>Edaphosphingomonas</taxon>
    </lineage>
</organism>
<dbReference type="RefSeq" id="WP_070934650.1">
    <property type="nucleotide sequence ID" value="NZ_MIPT01000001.1"/>
</dbReference>
<feature type="coiled-coil region" evidence="1">
    <location>
        <begin position="50"/>
        <end position="77"/>
    </location>
</feature>
<dbReference type="EMBL" id="MIPT01000001">
    <property type="protein sequence ID" value="OHT21619.1"/>
    <property type="molecule type" value="Genomic_DNA"/>
</dbReference>
<keyword evidence="1" id="KW-0175">Coiled coil</keyword>
<dbReference type="AlphaFoldDB" id="A0A1S1HH51"/>